<evidence type="ECO:0000313" key="4">
    <source>
        <dbReference type="EMBL" id="CFX22443.1"/>
    </source>
</evidence>
<dbReference type="Pfam" id="PF00106">
    <property type="entry name" value="adh_short"/>
    <property type="match status" value="1"/>
</dbReference>
<dbReference type="PRINTS" id="PR00080">
    <property type="entry name" value="SDRFAMILY"/>
</dbReference>
<dbReference type="AlphaFoldDB" id="A0A0E4GCS6"/>
<dbReference type="STRING" id="690567.7"/>
<evidence type="ECO:0000256" key="1">
    <source>
        <dbReference type="ARBA" id="ARBA00006484"/>
    </source>
</evidence>
<dbReference type="EMBL" id="CGIH01000011">
    <property type="protein sequence ID" value="CFX22443.1"/>
    <property type="molecule type" value="Genomic_DNA"/>
</dbReference>
<keyword evidence="2" id="KW-0560">Oxidoreductase</keyword>
<proteinExistence type="inferred from homology"/>
<dbReference type="InterPro" id="IPR036291">
    <property type="entry name" value="NAD(P)-bd_dom_sf"/>
</dbReference>
<sequence>MFAYDRFDLSGKTAIVTGATKGLGYGMSMALAQAGADIVVISRTASDCEKVAAEIECLGRKALALPADMTKFNSFGSLVDTVVEKMGKIDILVNNAGVGITKAALDITEDEWDNVVDLNLKGVFFLAQAVGRQMKQQNSGKIINISSAYGLVADTNVVPYISSKAAVIMMTKALAAEWARYNIQVNCVCPGYVITSMNEKEFSDPKVRDHFIKKIPQRRLGQIEDLGGVVVYLASKASDYTTGSNIVVDGGITI</sequence>
<dbReference type="PANTHER" id="PTHR42760:SF5">
    <property type="entry name" value="2-DEHYDRO-3-DEOXY-D-GLUCONATE 5-DEHYDROGENASE"/>
    <property type="match status" value="1"/>
</dbReference>
<evidence type="ECO:0000256" key="2">
    <source>
        <dbReference type="ARBA" id="ARBA00023002"/>
    </source>
</evidence>
<evidence type="ECO:0000313" key="5">
    <source>
        <dbReference type="Proteomes" id="UP000045545"/>
    </source>
</evidence>
<accession>A0A0E4GCS6</accession>
<dbReference type="GO" id="GO:0008206">
    <property type="term" value="P:bile acid metabolic process"/>
    <property type="evidence" value="ECO:0007669"/>
    <property type="project" value="UniProtKB-ARBA"/>
</dbReference>
<name>A0A0E4GCS6_9FIRM</name>
<dbReference type="NCBIfam" id="NF005559">
    <property type="entry name" value="PRK07231.1"/>
    <property type="match status" value="1"/>
</dbReference>
<dbReference type="Proteomes" id="UP000045545">
    <property type="component" value="Unassembled WGS sequence"/>
</dbReference>
<comment type="similarity">
    <text evidence="1 3">Belongs to the short-chain dehydrogenases/reductases (SDR) family.</text>
</comment>
<dbReference type="GO" id="GO:0016616">
    <property type="term" value="F:oxidoreductase activity, acting on the CH-OH group of donors, NAD or NADP as acceptor"/>
    <property type="evidence" value="ECO:0007669"/>
    <property type="project" value="TreeGrafter"/>
</dbReference>
<dbReference type="PANTHER" id="PTHR42760">
    <property type="entry name" value="SHORT-CHAIN DEHYDROGENASES/REDUCTASES FAMILY MEMBER"/>
    <property type="match status" value="1"/>
</dbReference>
<gene>
    <name evidence="4" type="ORF">7</name>
</gene>
<dbReference type="FunFam" id="3.40.50.720:FF:000084">
    <property type="entry name" value="Short-chain dehydrogenase reductase"/>
    <property type="match status" value="1"/>
</dbReference>
<dbReference type="RefSeq" id="WP_046496102.1">
    <property type="nucleotide sequence ID" value="NZ_CGIH01000011.1"/>
</dbReference>
<dbReference type="PRINTS" id="PR00081">
    <property type="entry name" value="GDHRDH"/>
</dbReference>
<dbReference type="Gene3D" id="3.40.50.720">
    <property type="entry name" value="NAD(P)-binding Rossmann-like Domain"/>
    <property type="match status" value="1"/>
</dbReference>
<organism evidence="4 5">
    <name type="scientific">Syntrophomonas zehnderi OL-4</name>
    <dbReference type="NCBI Taxonomy" id="690567"/>
    <lineage>
        <taxon>Bacteria</taxon>
        <taxon>Bacillati</taxon>
        <taxon>Bacillota</taxon>
        <taxon>Clostridia</taxon>
        <taxon>Eubacteriales</taxon>
        <taxon>Syntrophomonadaceae</taxon>
        <taxon>Syntrophomonas</taxon>
    </lineage>
</organism>
<evidence type="ECO:0000256" key="3">
    <source>
        <dbReference type="RuleBase" id="RU000363"/>
    </source>
</evidence>
<dbReference type="OrthoDB" id="9803333at2"/>
<dbReference type="SUPFAM" id="SSF51735">
    <property type="entry name" value="NAD(P)-binding Rossmann-fold domains"/>
    <property type="match status" value="1"/>
</dbReference>
<dbReference type="InterPro" id="IPR002347">
    <property type="entry name" value="SDR_fam"/>
</dbReference>
<protein>
    <submittedName>
        <fullName evidence="4">Short-chain dehydrogenase/reductase SDR</fullName>
    </submittedName>
</protein>
<keyword evidence="5" id="KW-1185">Reference proteome</keyword>
<reference evidence="4 5" key="1">
    <citation type="submission" date="2015-03" db="EMBL/GenBank/DDBJ databases">
        <authorList>
            <person name="Murphy D."/>
        </authorList>
    </citation>
    <scope>NUCLEOTIDE SEQUENCE [LARGE SCALE GENOMIC DNA]</scope>
    <source>
        <strain evidence="4 5">OL-4</strain>
    </source>
</reference>